<feature type="domain" description="RSE1/DDB1/CPSF1 C-terminal" evidence="4">
    <location>
        <begin position="931"/>
        <end position="1247"/>
    </location>
</feature>
<evidence type="ECO:0000259" key="4">
    <source>
        <dbReference type="Pfam" id="PF03178"/>
    </source>
</evidence>
<dbReference type="Gene3D" id="2.130.10.10">
    <property type="entry name" value="YVTN repeat-like/Quinoprotein amine dehydrogenase"/>
    <property type="match status" value="3"/>
</dbReference>
<feature type="domain" description="RSE1/DDB1/CPSF1 first beta-propeller" evidence="5">
    <location>
        <begin position="13"/>
        <end position="433"/>
    </location>
</feature>
<gene>
    <name evidence="7" type="primary">DDB1A</name>
    <name evidence="7" type="ORF">DFQ27_007887</name>
</gene>
<evidence type="ECO:0000259" key="6">
    <source>
        <dbReference type="Pfam" id="PF23726"/>
    </source>
</evidence>
<evidence type="ECO:0000256" key="3">
    <source>
        <dbReference type="SAM" id="MobiDB-lite"/>
    </source>
</evidence>
<evidence type="ECO:0000256" key="1">
    <source>
        <dbReference type="ARBA" id="ARBA00004123"/>
    </source>
</evidence>
<reference evidence="7" key="1">
    <citation type="journal article" date="2020" name="Fungal Divers.">
        <title>Resolving the Mortierellaceae phylogeny through synthesis of multi-gene phylogenetics and phylogenomics.</title>
        <authorList>
            <person name="Vandepol N."/>
            <person name="Liber J."/>
            <person name="Desiro A."/>
            <person name="Na H."/>
            <person name="Kennedy M."/>
            <person name="Barry K."/>
            <person name="Grigoriev I.V."/>
            <person name="Miller A.N."/>
            <person name="O'Donnell K."/>
            <person name="Stajich J.E."/>
            <person name="Bonito G."/>
        </authorList>
    </citation>
    <scope>NUCLEOTIDE SEQUENCE</scope>
    <source>
        <strain evidence="7">BC1065</strain>
    </source>
</reference>
<dbReference type="Pfam" id="PF23726">
    <property type="entry name" value="Beta-prop_RSE1_2nd"/>
    <property type="match status" value="1"/>
</dbReference>
<dbReference type="PANTHER" id="PTHR10644">
    <property type="entry name" value="DNA REPAIR/RNA PROCESSING CPSF FAMILY"/>
    <property type="match status" value="1"/>
</dbReference>
<dbReference type="Pfam" id="PF10433">
    <property type="entry name" value="Beta-prop_RSE1_1st"/>
    <property type="match status" value="1"/>
</dbReference>
<comment type="caution">
    <text evidence="7">The sequence shown here is derived from an EMBL/GenBank/DDBJ whole genome shotgun (WGS) entry which is preliminary data.</text>
</comment>
<evidence type="ECO:0000313" key="8">
    <source>
        <dbReference type="Proteomes" id="UP000807716"/>
    </source>
</evidence>
<keyword evidence="8" id="KW-1185">Reference proteome</keyword>
<evidence type="ECO:0000259" key="5">
    <source>
        <dbReference type="Pfam" id="PF10433"/>
    </source>
</evidence>
<dbReference type="EMBL" id="JAAAJB010000637">
    <property type="protein sequence ID" value="KAG0252722.1"/>
    <property type="molecule type" value="Genomic_DNA"/>
</dbReference>
<keyword evidence="2" id="KW-0539">Nucleus</keyword>
<accession>A0A9P6PRU3</accession>
<evidence type="ECO:0000313" key="7">
    <source>
        <dbReference type="EMBL" id="KAG0252722.1"/>
    </source>
</evidence>
<dbReference type="InterPro" id="IPR058543">
    <property type="entry name" value="Beta-prop_RSE1/DDB1/CPSF1_2nd"/>
</dbReference>
<sequence>MNIVFTARKPSAVFQAIKGNFTGPDDLNLVLGKGTRIEVFIIGPEGLKSVKEFGLYGEIETLKAIRPPGSTTDLLLVTTTHYQMLTLSLNLSQDLPSNAANAGRPAHFSIVSDALVELLDRHSRQADVGQLVEIDPSATVVCCHLFHGTLKFIPINPHRDPTATLSAAFSSSSAASAASAAAAAGNGSSSAGLGSSSGTTSRLAKSLPSHGTFLDLTNLPIEEITLMSMTFLHGYEKPTLAVLFEDTKEIRHVKTYEIDVRGTEVKMAETGWCQSGLSGARMLIPVPAPLGGLLVIGDHAITYLNRLLNSAPRSITIRTTSMRAYGALDDQGSRYLLGDHRGQLYVLVLIIKNETVGGGVGGSSSSSNTNSRTISHVVDLRLELLGTTSIPEAIVYLDNNHLFVGSHLGDSQLIRLHEDMDEQGEYIEVVETFTNIGPVLDFDVVDLEGQGQGQIVSCSGAFKDGALRIVRNGVGLNDKAILELPGIKNVWSLRSSSSSSSLSSNNNNSNSQYYEDTLVLSFLNSTRIVRVTAESEMVQEEMEGFETETTTLLSCNVQHGLLLQVTPLSVRLIAPPEHIQAGLISEWRPANGAQISIASANPTQCLVAVGGSTLVYLRIGAETIEEERQKTFQNDIACIDVSSIGTPDGSSAQFGAIGLWTNIKVLLVRLPTLETMSAYDLPGEILPRSLLLTRFEGTPYLLVGLGDGQLLTFALDLATGPTLGVPKRISLGTQPILLRLISTSREGASTSTTSTTTAASPTTTTTAAAAMSSHVFACSDRPTVIHSSNRKLIYSNVNLKQVTAVSSFHCEAFPNALAIVGSEGEGFLRVGSIDEFQELHVQTFPIHESGRGIAYLPGRKCFGVISSREVSTLAATASSSTSGPAPTTGEGAAASSSSSSAAAAAAAAPEMMMSSSHLRVENEGEEDEIGYVRLHDDQTFDLMHSYELDKFEAPLSITSVTFTGDSGNNYLAVGTAISEPEEEEPSKGRILVFDMSESNQLKLAAEVKVNGAVFAIREFNGKLLCCINGSVSIYNWTPADSSTKDASLTMECSHPGFVLALHVATYGDFIVVGDVMKGLTLLRYRSLEGKIEEIARDSDMNWVMALEVIDDETFIGSDDASNLFTLVKNTDTMVEEEARRLEWKGCFHLGDQINRFRHGSLVMSNFEDDAPAIPKLLFTTVSGAVGVIATLTKERYDFFRQLENNLTRVIRGIGGLDHGSWRAFRNKNKVLSSENFIDGDLVEMFLDLNHDEINAVMEGANGGQPIVAAVEEVTKLVEELLRLH</sequence>
<dbReference type="GO" id="GO:0003676">
    <property type="term" value="F:nucleic acid binding"/>
    <property type="evidence" value="ECO:0007669"/>
    <property type="project" value="InterPro"/>
</dbReference>
<dbReference type="OrthoDB" id="433457at2759"/>
<dbReference type="InterPro" id="IPR018846">
    <property type="entry name" value="Beta-prop_RSE1/DDB1/CPSF1_1st"/>
</dbReference>
<dbReference type="InterPro" id="IPR015943">
    <property type="entry name" value="WD40/YVTN_repeat-like_dom_sf"/>
</dbReference>
<feature type="region of interest" description="Disordered" evidence="3">
    <location>
        <begin position="875"/>
        <end position="897"/>
    </location>
</feature>
<evidence type="ECO:0000256" key="2">
    <source>
        <dbReference type="ARBA" id="ARBA00023242"/>
    </source>
</evidence>
<dbReference type="InterPro" id="IPR050358">
    <property type="entry name" value="RSE1/DDB1/CFT1"/>
</dbReference>
<feature type="domain" description="RSE1/DDB1/CPSF1 second beta-propeller" evidence="6">
    <location>
        <begin position="480"/>
        <end position="825"/>
    </location>
</feature>
<dbReference type="Pfam" id="PF03178">
    <property type="entry name" value="CPSF_A"/>
    <property type="match status" value="1"/>
</dbReference>
<dbReference type="Gene3D" id="1.10.150.910">
    <property type="match status" value="1"/>
</dbReference>
<dbReference type="SUPFAM" id="SSF63829">
    <property type="entry name" value="Calcium-dependent phosphotriesterase"/>
    <property type="match status" value="1"/>
</dbReference>
<protein>
    <submittedName>
        <fullName evidence="7">DNA damage-binding protein 1a</fullName>
    </submittedName>
</protein>
<name>A0A9P6PRU3_9FUNG</name>
<organism evidence="7 8">
    <name type="scientific">Actinomortierella ambigua</name>
    <dbReference type="NCBI Taxonomy" id="1343610"/>
    <lineage>
        <taxon>Eukaryota</taxon>
        <taxon>Fungi</taxon>
        <taxon>Fungi incertae sedis</taxon>
        <taxon>Mucoromycota</taxon>
        <taxon>Mortierellomycotina</taxon>
        <taxon>Mortierellomycetes</taxon>
        <taxon>Mortierellales</taxon>
        <taxon>Mortierellaceae</taxon>
        <taxon>Actinomortierella</taxon>
    </lineage>
</organism>
<dbReference type="GO" id="GO:0005634">
    <property type="term" value="C:nucleus"/>
    <property type="evidence" value="ECO:0007669"/>
    <property type="project" value="UniProtKB-SubCell"/>
</dbReference>
<dbReference type="InterPro" id="IPR004871">
    <property type="entry name" value="RSE1/DDB1/CPSF1_C"/>
</dbReference>
<proteinExistence type="predicted"/>
<dbReference type="Proteomes" id="UP000807716">
    <property type="component" value="Unassembled WGS sequence"/>
</dbReference>
<comment type="subcellular location">
    <subcellularLocation>
        <location evidence="1">Nucleus</location>
    </subcellularLocation>
</comment>